<dbReference type="Proteomes" id="UP001188597">
    <property type="component" value="Unassembled WGS sequence"/>
</dbReference>
<accession>A0AA89AXX8</accession>
<name>A0AA89AXX8_9ASTE</name>
<evidence type="ECO:0000313" key="3">
    <source>
        <dbReference type="Proteomes" id="UP001188597"/>
    </source>
</evidence>
<dbReference type="AlphaFoldDB" id="A0AA89AXX8"/>
<proteinExistence type="predicted"/>
<organism evidence="2 3">
    <name type="scientific">Escallonia herrerae</name>
    <dbReference type="NCBI Taxonomy" id="1293975"/>
    <lineage>
        <taxon>Eukaryota</taxon>
        <taxon>Viridiplantae</taxon>
        <taxon>Streptophyta</taxon>
        <taxon>Embryophyta</taxon>
        <taxon>Tracheophyta</taxon>
        <taxon>Spermatophyta</taxon>
        <taxon>Magnoliopsida</taxon>
        <taxon>eudicotyledons</taxon>
        <taxon>Gunneridae</taxon>
        <taxon>Pentapetalae</taxon>
        <taxon>asterids</taxon>
        <taxon>campanulids</taxon>
        <taxon>Escalloniales</taxon>
        <taxon>Escalloniaceae</taxon>
        <taxon>Escallonia</taxon>
    </lineage>
</organism>
<dbReference type="EMBL" id="JAVXUP010000863">
    <property type="protein sequence ID" value="KAK3019650.1"/>
    <property type="molecule type" value="Genomic_DNA"/>
</dbReference>
<reference evidence="2" key="1">
    <citation type="submission" date="2022-12" db="EMBL/GenBank/DDBJ databases">
        <title>Draft genome assemblies for two species of Escallonia (Escalloniales).</title>
        <authorList>
            <person name="Chanderbali A."/>
            <person name="Dervinis C."/>
            <person name="Anghel I."/>
            <person name="Soltis D."/>
            <person name="Soltis P."/>
            <person name="Zapata F."/>
        </authorList>
    </citation>
    <scope>NUCLEOTIDE SEQUENCE</scope>
    <source>
        <strain evidence="2">UCBG64.0493</strain>
        <tissue evidence="2">Leaf</tissue>
    </source>
</reference>
<gene>
    <name evidence="2" type="ORF">RJ639_004033</name>
</gene>
<keyword evidence="3" id="KW-1185">Reference proteome</keyword>
<sequence>MRFRVEALRFVSGVRHSDQRFDAHHTVTIEGRITHPKYRKECFDKSPFRRVKSHFKISGFPLTNAEIRGWGTPTCFRSSTFGAKVECTSCRFHLRSFIMLTTSRSDRSILLRKLHMGTIRLCKPFFSIRGFEAMSSLDAPIEWKYLSLGRRVSSGLAKSKSGEKQPQISPDRQDNSY</sequence>
<feature type="region of interest" description="Disordered" evidence="1">
    <location>
        <begin position="155"/>
        <end position="177"/>
    </location>
</feature>
<evidence type="ECO:0000313" key="2">
    <source>
        <dbReference type="EMBL" id="KAK3019650.1"/>
    </source>
</evidence>
<comment type="caution">
    <text evidence="2">The sequence shown here is derived from an EMBL/GenBank/DDBJ whole genome shotgun (WGS) entry which is preliminary data.</text>
</comment>
<evidence type="ECO:0000256" key="1">
    <source>
        <dbReference type="SAM" id="MobiDB-lite"/>
    </source>
</evidence>
<protein>
    <submittedName>
        <fullName evidence="2">Uncharacterized protein</fullName>
    </submittedName>
</protein>